<reference evidence="2" key="1">
    <citation type="journal article" date="2022" name="Mol. Ecol. Resour.">
        <title>The genomes of chicory, endive, great burdock and yacon provide insights into Asteraceae palaeo-polyploidization history and plant inulin production.</title>
        <authorList>
            <person name="Fan W."/>
            <person name="Wang S."/>
            <person name="Wang H."/>
            <person name="Wang A."/>
            <person name="Jiang F."/>
            <person name="Liu H."/>
            <person name="Zhao H."/>
            <person name="Xu D."/>
            <person name="Zhang Y."/>
        </authorList>
    </citation>
    <scope>NUCLEOTIDE SEQUENCE [LARGE SCALE GENOMIC DNA]</scope>
    <source>
        <strain evidence="2">cv. Yunnan</strain>
    </source>
</reference>
<proteinExistence type="predicted"/>
<evidence type="ECO:0000313" key="1">
    <source>
        <dbReference type="EMBL" id="KAI3811540.1"/>
    </source>
</evidence>
<gene>
    <name evidence="1" type="ORF">L1987_21264</name>
</gene>
<dbReference type="Proteomes" id="UP001056120">
    <property type="component" value="Linkage Group LG07"/>
</dbReference>
<evidence type="ECO:0000313" key="2">
    <source>
        <dbReference type="Proteomes" id="UP001056120"/>
    </source>
</evidence>
<organism evidence="1 2">
    <name type="scientific">Smallanthus sonchifolius</name>
    <dbReference type="NCBI Taxonomy" id="185202"/>
    <lineage>
        <taxon>Eukaryota</taxon>
        <taxon>Viridiplantae</taxon>
        <taxon>Streptophyta</taxon>
        <taxon>Embryophyta</taxon>
        <taxon>Tracheophyta</taxon>
        <taxon>Spermatophyta</taxon>
        <taxon>Magnoliopsida</taxon>
        <taxon>eudicotyledons</taxon>
        <taxon>Gunneridae</taxon>
        <taxon>Pentapetalae</taxon>
        <taxon>asterids</taxon>
        <taxon>campanulids</taxon>
        <taxon>Asterales</taxon>
        <taxon>Asteraceae</taxon>
        <taxon>Asteroideae</taxon>
        <taxon>Heliantheae alliance</taxon>
        <taxon>Millerieae</taxon>
        <taxon>Smallanthus</taxon>
    </lineage>
</organism>
<reference evidence="1 2" key="2">
    <citation type="journal article" date="2022" name="Mol. Ecol. Resour.">
        <title>The genomes of chicory, endive, great burdock and yacon provide insights into Asteraceae paleo-polyploidization history and plant inulin production.</title>
        <authorList>
            <person name="Fan W."/>
            <person name="Wang S."/>
            <person name="Wang H."/>
            <person name="Wang A."/>
            <person name="Jiang F."/>
            <person name="Liu H."/>
            <person name="Zhao H."/>
            <person name="Xu D."/>
            <person name="Zhang Y."/>
        </authorList>
    </citation>
    <scope>NUCLEOTIDE SEQUENCE [LARGE SCALE GENOMIC DNA]</scope>
    <source>
        <strain evidence="2">cv. Yunnan</strain>
        <tissue evidence="1">Leaves</tissue>
    </source>
</reference>
<comment type="caution">
    <text evidence="1">The sequence shown here is derived from an EMBL/GenBank/DDBJ whole genome shotgun (WGS) entry which is preliminary data.</text>
</comment>
<keyword evidence="2" id="KW-1185">Reference proteome</keyword>
<protein>
    <submittedName>
        <fullName evidence="1">Uncharacterized protein</fullName>
    </submittedName>
</protein>
<sequence>MVMGADLHETLGEYRMHLKLLNRCFLQNGLRLLSENNPLFSTYESIVVKGKKKKSDLDEIFKLVDHNLSQNATNGEIEPLKDFILPDLFVHQKQVLYWLYHLENSNELPPFWVENDAAFLNVLTN</sequence>
<accession>A0ACB9IVK1</accession>
<name>A0ACB9IVK1_9ASTR</name>
<dbReference type="EMBL" id="CM042024">
    <property type="protein sequence ID" value="KAI3811540.1"/>
    <property type="molecule type" value="Genomic_DNA"/>
</dbReference>